<proteinExistence type="predicted"/>
<organism evidence="1">
    <name type="scientific">Ixodes scapularis</name>
    <name type="common">Black-legged tick</name>
    <name type="synonym">Deer tick</name>
    <dbReference type="NCBI Taxonomy" id="6945"/>
    <lineage>
        <taxon>Eukaryota</taxon>
        <taxon>Metazoa</taxon>
        <taxon>Ecdysozoa</taxon>
        <taxon>Arthropoda</taxon>
        <taxon>Chelicerata</taxon>
        <taxon>Arachnida</taxon>
        <taxon>Acari</taxon>
        <taxon>Parasitiformes</taxon>
        <taxon>Ixodida</taxon>
        <taxon>Ixodoidea</taxon>
        <taxon>Ixodidae</taxon>
        <taxon>Ixodinae</taxon>
        <taxon>Ixodes</taxon>
    </lineage>
</organism>
<dbReference type="AlphaFoldDB" id="A0A4D5RZ05"/>
<protein>
    <submittedName>
        <fullName evidence="1">Uncharacterized protein</fullName>
    </submittedName>
</protein>
<name>A0A4D5RZ05_IXOSC</name>
<accession>A0A4D5RZ05</accession>
<sequence>MNCLAPLLAPFPCPLLAAAPRPLPARRASEAWQRSRLILNHWGKVTPHAMCGRLARARCLEAADPSSCRKLAKSVRQTGEIVFPRWGGVSTCSIAKIVEVAMFLFYFFFVQEQLSHFFR</sequence>
<dbReference type="EMBL" id="GHJT01008601">
    <property type="protein sequence ID" value="MOY42572.1"/>
    <property type="molecule type" value="Transcribed_RNA"/>
</dbReference>
<evidence type="ECO:0000313" key="1">
    <source>
        <dbReference type="EMBL" id="MOY42572.1"/>
    </source>
</evidence>
<reference evidence="1" key="1">
    <citation type="submission" date="2019-04" db="EMBL/GenBank/DDBJ databases">
        <title>An insight into the mialome of Ixodes scapularis.</title>
        <authorList>
            <person name="Ribeiro J.M."/>
            <person name="Mather T.N."/>
            <person name="Karim S."/>
        </authorList>
    </citation>
    <scope>NUCLEOTIDE SEQUENCE</scope>
</reference>